<protein>
    <submittedName>
        <fullName evidence="1">Uncharacterized protein</fullName>
    </submittedName>
</protein>
<evidence type="ECO:0000313" key="1">
    <source>
        <dbReference type="EMBL" id="MBX47262.1"/>
    </source>
</evidence>
<proteinExistence type="predicted"/>
<dbReference type="AlphaFoldDB" id="A0A2P2NXS8"/>
<name>A0A2P2NXS8_RHIMU</name>
<sequence>MSIIPRIRSAGQQDHGHRSHLNFILLLFVLL</sequence>
<accession>A0A2P2NXS8</accession>
<dbReference type="EMBL" id="GGEC01066778">
    <property type="protein sequence ID" value="MBX47262.1"/>
    <property type="molecule type" value="Transcribed_RNA"/>
</dbReference>
<reference evidence="1" key="1">
    <citation type="submission" date="2018-02" db="EMBL/GenBank/DDBJ databases">
        <title>Rhizophora mucronata_Transcriptome.</title>
        <authorList>
            <person name="Meera S.P."/>
            <person name="Sreeshan A."/>
            <person name="Augustine A."/>
        </authorList>
    </citation>
    <scope>NUCLEOTIDE SEQUENCE</scope>
    <source>
        <tissue evidence="1">Leaf</tissue>
    </source>
</reference>
<organism evidence="1">
    <name type="scientific">Rhizophora mucronata</name>
    <name type="common">Asiatic mangrove</name>
    <dbReference type="NCBI Taxonomy" id="61149"/>
    <lineage>
        <taxon>Eukaryota</taxon>
        <taxon>Viridiplantae</taxon>
        <taxon>Streptophyta</taxon>
        <taxon>Embryophyta</taxon>
        <taxon>Tracheophyta</taxon>
        <taxon>Spermatophyta</taxon>
        <taxon>Magnoliopsida</taxon>
        <taxon>eudicotyledons</taxon>
        <taxon>Gunneridae</taxon>
        <taxon>Pentapetalae</taxon>
        <taxon>rosids</taxon>
        <taxon>fabids</taxon>
        <taxon>Malpighiales</taxon>
        <taxon>Rhizophoraceae</taxon>
        <taxon>Rhizophora</taxon>
    </lineage>
</organism>